<keyword evidence="2" id="KW-1185">Reference proteome</keyword>
<evidence type="ECO:0000313" key="1">
    <source>
        <dbReference type="EMBL" id="EXI61653.1"/>
    </source>
</evidence>
<dbReference type="EMBL" id="JANJ01000006">
    <property type="protein sequence ID" value="EXI61653.1"/>
    <property type="molecule type" value="Genomic_DNA"/>
</dbReference>
<dbReference type="RefSeq" id="WP_042803562.1">
    <property type="nucleotide sequence ID" value="NZ_AVSP01000005.1"/>
</dbReference>
<accession>A0A011LWR6</accession>
<organism evidence="1 2">
    <name type="scientific">Mannheimia granulomatis</name>
    <dbReference type="NCBI Taxonomy" id="85402"/>
    <lineage>
        <taxon>Bacteria</taxon>
        <taxon>Pseudomonadati</taxon>
        <taxon>Pseudomonadota</taxon>
        <taxon>Gammaproteobacteria</taxon>
        <taxon>Pasteurellales</taxon>
        <taxon>Pasteurellaceae</taxon>
        <taxon>Mannheimia</taxon>
    </lineage>
</organism>
<evidence type="ECO:0000313" key="2">
    <source>
        <dbReference type="Proteomes" id="UP000054123"/>
    </source>
</evidence>
<proteinExistence type="predicted"/>
<sequence>MSLVAMFQKQKVSNSKKAFSCDHFGLMWNQASEEHKRLLLRAAFLQENPEPKPWGAYSRQEKSTLHSFGLWFEEFADFQRVMKNDSKLREKRINAPD</sequence>
<dbReference type="Proteomes" id="UP000054123">
    <property type="component" value="Unassembled WGS sequence"/>
</dbReference>
<gene>
    <name evidence="1" type="ORF">AK33_08660</name>
</gene>
<reference evidence="1 2" key="1">
    <citation type="journal article" date="2014" name="Genome Announc.">
        <title>Genome Sequence of a Presumptive Mannheimia haemolytica Strain with an A1/A6-Cross-Reactive Serotype from a White-Tailed Deer (Odocoileus virginianus).</title>
        <authorList>
            <person name="Lawrence P.K."/>
            <person name="Bey R.F."/>
            <person name="Wiener B."/>
            <person name="Kittichotirat W."/>
            <person name="Bumgarner R.E."/>
        </authorList>
    </citation>
    <scope>NUCLEOTIDE SEQUENCE [LARGE SCALE GENOMIC DNA]</scope>
    <source>
        <strain evidence="1 2">PKL10</strain>
    </source>
</reference>
<dbReference type="OrthoDB" id="9907650at2"/>
<comment type="caution">
    <text evidence="1">The sequence shown here is derived from an EMBL/GenBank/DDBJ whole genome shotgun (WGS) entry which is preliminary data.</text>
</comment>
<dbReference type="PATRIC" id="fig|1450449.3.peg.1716"/>
<protein>
    <submittedName>
        <fullName evidence="1">Uncharacterized protein</fullName>
    </submittedName>
</protein>
<name>A0A011LWR6_9PAST</name>
<dbReference type="AlphaFoldDB" id="A0A011LWR6"/>